<comment type="caution">
    <text evidence="4">The sequence shown here is derived from an EMBL/GenBank/DDBJ whole genome shotgun (WGS) entry which is preliminary data.</text>
</comment>
<feature type="domain" description="Mannitol dehydrogenase N-terminal" evidence="2">
    <location>
        <begin position="28"/>
        <end position="276"/>
    </location>
</feature>
<name>A0A4R2PXX8_9RHOB</name>
<keyword evidence="5" id="KW-1185">Reference proteome</keyword>
<dbReference type="SUPFAM" id="SSF51735">
    <property type="entry name" value="NAD(P)-binding Rossmann-fold domains"/>
    <property type="match status" value="1"/>
</dbReference>
<dbReference type="Gene3D" id="3.40.50.720">
    <property type="entry name" value="NAD(P)-binding Rossmann-like Domain"/>
    <property type="match status" value="1"/>
</dbReference>
<reference evidence="4 5" key="1">
    <citation type="submission" date="2019-03" db="EMBL/GenBank/DDBJ databases">
        <title>Genomic Encyclopedia of Type Strains, Phase IV (KMG-IV): sequencing the most valuable type-strain genomes for metagenomic binning, comparative biology and taxonomic classification.</title>
        <authorList>
            <person name="Goeker M."/>
        </authorList>
    </citation>
    <scope>NUCLEOTIDE SEQUENCE [LARGE SCALE GENOMIC DNA]</scope>
    <source>
        <strain evidence="4 5">DSM 18063</strain>
    </source>
</reference>
<dbReference type="GO" id="GO:0016616">
    <property type="term" value="F:oxidoreductase activity, acting on the CH-OH group of donors, NAD or NADP as acceptor"/>
    <property type="evidence" value="ECO:0007669"/>
    <property type="project" value="TreeGrafter"/>
</dbReference>
<dbReference type="PANTHER" id="PTHR43362">
    <property type="entry name" value="MANNITOL DEHYDROGENASE DSF1-RELATED"/>
    <property type="match status" value="1"/>
</dbReference>
<dbReference type="InterPro" id="IPR013131">
    <property type="entry name" value="Mannitol_DH_N"/>
</dbReference>
<evidence type="ECO:0000313" key="5">
    <source>
        <dbReference type="Proteomes" id="UP000294835"/>
    </source>
</evidence>
<dbReference type="Proteomes" id="UP000294835">
    <property type="component" value="Unassembled WGS sequence"/>
</dbReference>
<sequence length="491" mass="53911">MRLSNATLGALPDSIKRPTYDRSALTPGIVHIGLGNFHRAHQSWYLHRLMEQGLAHDWAILGAGVRPYDKTQREKLLAQDCLTTLIELDPSGKSAEVVGSMIGYVPIEDSNGPLIAQMADPAIRIVALTVTEGGYYIDPVTKGFDATHPDIRHDAANPDSPRTAFGAMVAALKLRRDRGVGPFTGQSCDNLQGNGAILRQTVVSLARLSDPDLADWIDANCTFPNSMVDCIVPATGPKELALAAEFGIDDQVPVTHENFRQWVIEDDFCAGRPDWDRAGATFSDRVHDYETMKIRILNAGHQVIANPGEVLSVETISGCMAHPRIGALFDKVEREEIAPHVHPVPGMTPEAYVDLIHKRFSNPAIVDTTRRVAFDGSSRHTGFVLPILRDGLAKDTPVEGLTLVEAIWARMCEGTREDGTAIAPNDPFWDELSVAAKAARDRPRAWLEQSQLYGELKDAPRFAAAFERWLTMIWAEGLETTLRTYLGRAPG</sequence>
<accession>A0A4R2PXX8</accession>
<dbReference type="InterPro" id="IPR050988">
    <property type="entry name" value="Mannitol_DH/Oxidoreductase"/>
</dbReference>
<dbReference type="PRINTS" id="PR00084">
    <property type="entry name" value="MTLDHDRGNASE"/>
</dbReference>
<dbReference type="OrthoDB" id="271711at2"/>
<dbReference type="SUPFAM" id="SSF48179">
    <property type="entry name" value="6-phosphogluconate dehydrogenase C-terminal domain-like"/>
    <property type="match status" value="1"/>
</dbReference>
<dbReference type="InterPro" id="IPR013118">
    <property type="entry name" value="Mannitol_DH_C"/>
</dbReference>
<evidence type="ECO:0000259" key="2">
    <source>
        <dbReference type="Pfam" id="PF01232"/>
    </source>
</evidence>
<dbReference type="PANTHER" id="PTHR43362:SF1">
    <property type="entry name" value="MANNITOL DEHYDROGENASE 2-RELATED"/>
    <property type="match status" value="1"/>
</dbReference>
<dbReference type="Gene3D" id="1.10.1040.10">
    <property type="entry name" value="N-(1-d-carboxylethyl)-l-norvaline Dehydrogenase, domain 2"/>
    <property type="match status" value="1"/>
</dbReference>
<keyword evidence="1" id="KW-0560">Oxidoreductase</keyword>
<dbReference type="InterPro" id="IPR008927">
    <property type="entry name" value="6-PGluconate_DH-like_C_sf"/>
</dbReference>
<dbReference type="EMBL" id="SLXP01000009">
    <property type="protein sequence ID" value="TCP40018.1"/>
    <property type="molecule type" value="Genomic_DNA"/>
</dbReference>
<gene>
    <name evidence="4" type="ORF">EV662_109144</name>
</gene>
<dbReference type="AlphaFoldDB" id="A0A4R2PXX8"/>
<dbReference type="Pfam" id="PF01232">
    <property type="entry name" value="Mannitol_dh"/>
    <property type="match status" value="1"/>
</dbReference>
<feature type="domain" description="Mannitol dehydrogenase C-terminal" evidence="3">
    <location>
        <begin position="286"/>
        <end position="473"/>
    </location>
</feature>
<evidence type="ECO:0000256" key="1">
    <source>
        <dbReference type="ARBA" id="ARBA00023002"/>
    </source>
</evidence>
<protein>
    <submittedName>
        <fullName evidence="4">Mannitol 2-dehydrogenase</fullName>
    </submittedName>
</protein>
<dbReference type="Pfam" id="PF08125">
    <property type="entry name" value="Mannitol_dh_C"/>
    <property type="match status" value="1"/>
</dbReference>
<dbReference type="InterPro" id="IPR013328">
    <property type="entry name" value="6PGD_dom2"/>
</dbReference>
<organism evidence="4 5">
    <name type="scientific">Rhodovulum marinum</name>
    <dbReference type="NCBI Taxonomy" id="320662"/>
    <lineage>
        <taxon>Bacteria</taxon>
        <taxon>Pseudomonadati</taxon>
        <taxon>Pseudomonadota</taxon>
        <taxon>Alphaproteobacteria</taxon>
        <taxon>Rhodobacterales</taxon>
        <taxon>Paracoccaceae</taxon>
        <taxon>Rhodovulum</taxon>
    </lineage>
</organism>
<dbReference type="InterPro" id="IPR036291">
    <property type="entry name" value="NAD(P)-bd_dom_sf"/>
</dbReference>
<proteinExistence type="predicted"/>
<evidence type="ECO:0000259" key="3">
    <source>
        <dbReference type="Pfam" id="PF08125"/>
    </source>
</evidence>
<evidence type="ECO:0000313" key="4">
    <source>
        <dbReference type="EMBL" id="TCP40018.1"/>
    </source>
</evidence>
<dbReference type="RefSeq" id="WP_132463885.1">
    <property type="nucleotide sequence ID" value="NZ_SLXP01000009.1"/>
</dbReference>
<dbReference type="InterPro" id="IPR000669">
    <property type="entry name" value="Mannitol_DH"/>
</dbReference>